<gene>
    <name evidence="2" type="ORF">A3D25_03355</name>
</gene>
<reference evidence="2 3" key="1">
    <citation type="journal article" date="2016" name="Nat. Commun.">
        <title>Thousands of microbial genomes shed light on interconnected biogeochemical processes in an aquifer system.</title>
        <authorList>
            <person name="Anantharaman K."/>
            <person name="Brown C.T."/>
            <person name="Hug L.A."/>
            <person name="Sharon I."/>
            <person name="Castelle C.J."/>
            <person name="Probst A.J."/>
            <person name="Thomas B.C."/>
            <person name="Singh A."/>
            <person name="Wilkins M.J."/>
            <person name="Karaoz U."/>
            <person name="Brodie E.L."/>
            <person name="Williams K.H."/>
            <person name="Hubbard S.S."/>
            <person name="Banfield J.F."/>
        </authorList>
    </citation>
    <scope>NUCLEOTIDE SEQUENCE [LARGE SCALE GENOMIC DNA]</scope>
</reference>
<organism evidence="2 3">
    <name type="scientific">Candidatus Daviesbacteria bacterium RIFCSPHIGHO2_02_FULL_43_12</name>
    <dbReference type="NCBI Taxonomy" id="1797776"/>
    <lineage>
        <taxon>Bacteria</taxon>
        <taxon>Candidatus Daviesiibacteriota</taxon>
    </lineage>
</organism>
<dbReference type="EMBL" id="MFDD01000015">
    <property type="protein sequence ID" value="OGE39739.1"/>
    <property type="molecule type" value="Genomic_DNA"/>
</dbReference>
<sequence length="198" mass="22614">MKIIRRIGALYFLLIGSFEVYAQFRNTIFTSLGNELISQVIYLSLGLVLVYTAFCLWKNRRNFLPFVFGLLCLVGTYSLFSVYILTYNTSELLTTQLQQVIYYLTPILLLFGILRNQANEHDGPLVRKFVNISLVNGRALVYLIYLSGVILILTGIITVEVFHAPLAVTNKTLNSILLLGIGFLIYLYLNFHRKRSQS</sequence>
<name>A0A1F5KFW7_9BACT</name>
<evidence type="ECO:0000256" key="1">
    <source>
        <dbReference type="SAM" id="Phobius"/>
    </source>
</evidence>
<feature type="transmembrane region" description="Helical" evidence="1">
    <location>
        <begin position="171"/>
        <end position="189"/>
    </location>
</feature>
<keyword evidence="1" id="KW-0472">Membrane</keyword>
<dbReference type="Proteomes" id="UP000177328">
    <property type="component" value="Unassembled WGS sequence"/>
</dbReference>
<evidence type="ECO:0000313" key="3">
    <source>
        <dbReference type="Proteomes" id="UP000177328"/>
    </source>
</evidence>
<keyword evidence="1" id="KW-0812">Transmembrane</keyword>
<feature type="transmembrane region" description="Helical" evidence="1">
    <location>
        <begin position="100"/>
        <end position="118"/>
    </location>
</feature>
<accession>A0A1F5KFW7</accession>
<evidence type="ECO:0000313" key="2">
    <source>
        <dbReference type="EMBL" id="OGE39739.1"/>
    </source>
</evidence>
<feature type="transmembrane region" description="Helical" evidence="1">
    <location>
        <begin position="36"/>
        <end position="56"/>
    </location>
</feature>
<protein>
    <submittedName>
        <fullName evidence="2">Uncharacterized protein</fullName>
    </submittedName>
</protein>
<proteinExistence type="predicted"/>
<dbReference type="AlphaFoldDB" id="A0A1F5KFW7"/>
<comment type="caution">
    <text evidence="2">The sequence shown here is derived from an EMBL/GenBank/DDBJ whole genome shotgun (WGS) entry which is preliminary data.</text>
</comment>
<feature type="transmembrane region" description="Helical" evidence="1">
    <location>
        <begin position="7"/>
        <end position="24"/>
    </location>
</feature>
<feature type="transmembrane region" description="Helical" evidence="1">
    <location>
        <begin position="63"/>
        <end position="85"/>
    </location>
</feature>
<feature type="transmembrane region" description="Helical" evidence="1">
    <location>
        <begin position="139"/>
        <end position="159"/>
    </location>
</feature>
<keyword evidence="1" id="KW-1133">Transmembrane helix</keyword>